<feature type="signal peptide" evidence="3">
    <location>
        <begin position="1"/>
        <end position="15"/>
    </location>
</feature>
<feature type="domain" description="Tail specific protease" evidence="4">
    <location>
        <begin position="365"/>
        <end position="480"/>
    </location>
</feature>
<feature type="region of interest" description="Disordered" evidence="1">
    <location>
        <begin position="291"/>
        <end position="310"/>
    </location>
</feature>
<name>A0A5J4WM49_9EUKA</name>
<evidence type="ECO:0000256" key="2">
    <source>
        <dbReference type="SAM" id="Phobius"/>
    </source>
</evidence>
<dbReference type="EMBL" id="SNRW01001680">
    <property type="protein sequence ID" value="KAA6395455.1"/>
    <property type="molecule type" value="Genomic_DNA"/>
</dbReference>
<protein>
    <recommendedName>
        <fullName evidence="4">Tail specific protease domain-containing protein</fullName>
    </recommendedName>
</protein>
<dbReference type="PANTHER" id="PTHR37049">
    <property type="entry name" value="PEPTIDASE S41 FAMILY PROTEIN"/>
    <property type="match status" value="1"/>
</dbReference>
<dbReference type="SUPFAM" id="SSF52096">
    <property type="entry name" value="ClpP/crotonase"/>
    <property type="match status" value="1"/>
</dbReference>
<keyword evidence="3" id="KW-0732">Signal</keyword>
<feature type="transmembrane region" description="Helical" evidence="2">
    <location>
        <begin position="768"/>
        <end position="793"/>
    </location>
</feature>
<sequence>MLIIFSFIAVSTVCCIKNSCEFVTGTAYNYDDVVNCLNSVQITKEEQDTVISILKQYQENIIFKDIFINPPDPNSQLAVNISTEIEKLGNRTYSSANEFYQNISAMYLKLKDPHDIFCKPCSRNISFILPFSIRASINSEDNKISLMFDSLPKSQQFVTKTYVDSDEKNLDLTGYSIIGINPDGGEIGESNPEDVIMQWADLNIFHSKYSPARFNRAVWQDFIYRPQIQYNIPTKSFITVKVKKPLQSQSQSDNDEDEIEVQLPWYATVRSNFTSMDQICPLNQSLLNGMKQQQDHKSKKVGKKSQQNERPLHRMMQEYYTISNLDSFDNTLEIENNKIIKEEGDDLILVFGDEFIQYYYKNSVKTGYLRISSFYPNNTQEGVKEFANYDLHNKNGDKLVVDLRQNGGGFVGLGMRSLQHISGNSFYPVVGQYDIRHSPIHDQLNDNNLLTKVDHIEYLTQKPLKKKWYNPGIDREFTTKNESIELVSNFGKEKVQENDIFSHKYSSRYTVNIFDDEEQFESIYKPLKESPEYPLDQQHLIFVTDGFLGSTAACFLKRVQEAHVGKIIALGLDPYIQTFKQKHNQIYQTSPYFDVASFAGGSVLDSDYIQELIKQNPKEILTQAIPQEFPRFGSLLRWAFEEIYSYSFDTKDLPLEFKVNEPDYIIQYFPAPYDEFKPPQLSKVLDLVSPKFSECAPWEVLQNSSCDPDEKKMPFAIYGRPCNKDTKTFDKTQCVFSRCKSGYYLHPETEKCTVIPKDYKRGLTMTEIIIITAICLGVLISTAIVVITIVLIVKHTKKRRSYQQLP</sequence>
<dbReference type="GO" id="GO:0008236">
    <property type="term" value="F:serine-type peptidase activity"/>
    <property type="evidence" value="ECO:0007669"/>
    <property type="project" value="InterPro"/>
</dbReference>
<dbReference type="AlphaFoldDB" id="A0A5J4WM49"/>
<proteinExistence type="predicted"/>
<gene>
    <name evidence="5" type="ORF">EZS28_009019</name>
</gene>
<accession>A0A5J4WM49</accession>
<evidence type="ECO:0000313" key="6">
    <source>
        <dbReference type="Proteomes" id="UP000324800"/>
    </source>
</evidence>
<organism evidence="5 6">
    <name type="scientific">Streblomastix strix</name>
    <dbReference type="NCBI Taxonomy" id="222440"/>
    <lineage>
        <taxon>Eukaryota</taxon>
        <taxon>Metamonada</taxon>
        <taxon>Preaxostyla</taxon>
        <taxon>Oxymonadida</taxon>
        <taxon>Streblomastigidae</taxon>
        <taxon>Streblomastix</taxon>
    </lineage>
</organism>
<dbReference type="InterPro" id="IPR052766">
    <property type="entry name" value="S41A_metabolite_peptidase"/>
</dbReference>
<dbReference type="InterPro" id="IPR005151">
    <property type="entry name" value="Tail-specific_protease"/>
</dbReference>
<dbReference type="Proteomes" id="UP000324800">
    <property type="component" value="Unassembled WGS sequence"/>
</dbReference>
<evidence type="ECO:0000256" key="3">
    <source>
        <dbReference type="SAM" id="SignalP"/>
    </source>
</evidence>
<dbReference type="OrthoDB" id="27214at2759"/>
<feature type="chain" id="PRO_5023856657" description="Tail specific protease domain-containing protein" evidence="3">
    <location>
        <begin position="16"/>
        <end position="806"/>
    </location>
</feature>
<dbReference type="Gene3D" id="3.90.226.10">
    <property type="entry name" value="2-enoyl-CoA Hydratase, Chain A, domain 1"/>
    <property type="match status" value="1"/>
</dbReference>
<keyword evidence="2" id="KW-0812">Transmembrane</keyword>
<comment type="caution">
    <text evidence="5">The sequence shown here is derived from an EMBL/GenBank/DDBJ whole genome shotgun (WGS) entry which is preliminary data.</text>
</comment>
<evidence type="ECO:0000259" key="4">
    <source>
        <dbReference type="Pfam" id="PF03572"/>
    </source>
</evidence>
<reference evidence="5 6" key="1">
    <citation type="submission" date="2019-03" db="EMBL/GenBank/DDBJ databases">
        <title>Single cell metagenomics reveals metabolic interactions within the superorganism composed of flagellate Streblomastix strix and complex community of Bacteroidetes bacteria on its surface.</title>
        <authorList>
            <person name="Treitli S.C."/>
            <person name="Kolisko M."/>
            <person name="Husnik F."/>
            <person name="Keeling P."/>
            <person name="Hampl V."/>
        </authorList>
    </citation>
    <scope>NUCLEOTIDE SEQUENCE [LARGE SCALE GENOMIC DNA]</scope>
    <source>
        <strain evidence="5">ST1C</strain>
    </source>
</reference>
<dbReference type="Pfam" id="PF03572">
    <property type="entry name" value="Peptidase_S41"/>
    <property type="match status" value="1"/>
</dbReference>
<dbReference type="InterPro" id="IPR029045">
    <property type="entry name" value="ClpP/crotonase-like_dom_sf"/>
</dbReference>
<dbReference type="GO" id="GO:0006508">
    <property type="term" value="P:proteolysis"/>
    <property type="evidence" value="ECO:0007669"/>
    <property type="project" value="InterPro"/>
</dbReference>
<keyword evidence="2" id="KW-0472">Membrane</keyword>
<keyword evidence="2" id="KW-1133">Transmembrane helix</keyword>
<evidence type="ECO:0000313" key="5">
    <source>
        <dbReference type="EMBL" id="KAA6395455.1"/>
    </source>
</evidence>
<evidence type="ECO:0000256" key="1">
    <source>
        <dbReference type="SAM" id="MobiDB-lite"/>
    </source>
</evidence>
<dbReference type="PANTHER" id="PTHR37049:SF4">
    <property type="entry name" value="RHODANESE DOMAIN-CONTAINING PROTEIN"/>
    <property type="match status" value="1"/>
</dbReference>